<sequence>MCVSCLLLLSTILSCLASVLSTSVCSVGVVALVGCLPLAAADSLGAATTIINHLSSFWHLPLVLVLPLSSSTSIVLLISLTIPDVVSSELNQ</sequence>
<evidence type="ECO:0000313" key="3">
    <source>
        <dbReference type="EMBL" id="GFC94566.1"/>
    </source>
</evidence>
<evidence type="ECO:0000256" key="1">
    <source>
        <dbReference type="SAM" id="Phobius"/>
    </source>
</evidence>
<feature type="chain" id="PRO_5025540683" description="Secreted peptide" evidence="2">
    <location>
        <begin position="18"/>
        <end position="92"/>
    </location>
</feature>
<feature type="transmembrane region" description="Helical" evidence="1">
    <location>
        <begin position="62"/>
        <end position="82"/>
    </location>
</feature>
<evidence type="ECO:0000256" key="2">
    <source>
        <dbReference type="SAM" id="SignalP"/>
    </source>
</evidence>
<dbReference type="AlphaFoldDB" id="A0A699SAH6"/>
<keyword evidence="2" id="KW-0732">Signal</keyword>
<gene>
    <name evidence="3" type="ORF">Tci_866536</name>
</gene>
<dbReference type="EMBL" id="BKCJ011149432">
    <property type="protein sequence ID" value="GFC94566.1"/>
    <property type="molecule type" value="Genomic_DNA"/>
</dbReference>
<reference evidence="3" key="1">
    <citation type="journal article" date="2019" name="Sci. Rep.">
        <title>Draft genome of Tanacetum cinerariifolium, the natural source of mosquito coil.</title>
        <authorList>
            <person name="Yamashiro T."/>
            <person name="Shiraishi A."/>
            <person name="Satake H."/>
            <person name="Nakayama K."/>
        </authorList>
    </citation>
    <scope>NUCLEOTIDE SEQUENCE</scope>
</reference>
<name>A0A699SAH6_TANCI</name>
<keyword evidence="1" id="KW-0472">Membrane</keyword>
<feature type="signal peptide" evidence="2">
    <location>
        <begin position="1"/>
        <end position="17"/>
    </location>
</feature>
<keyword evidence="1" id="KW-0812">Transmembrane</keyword>
<accession>A0A699SAH6</accession>
<comment type="caution">
    <text evidence="3">The sequence shown here is derived from an EMBL/GenBank/DDBJ whole genome shotgun (WGS) entry which is preliminary data.</text>
</comment>
<evidence type="ECO:0008006" key="4">
    <source>
        <dbReference type="Google" id="ProtNLM"/>
    </source>
</evidence>
<keyword evidence="1" id="KW-1133">Transmembrane helix</keyword>
<proteinExistence type="predicted"/>
<organism evidence="3">
    <name type="scientific">Tanacetum cinerariifolium</name>
    <name type="common">Dalmatian daisy</name>
    <name type="synonym">Chrysanthemum cinerariifolium</name>
    <dbReference type="NCBI Taxonomy" id="118510"/>
    <lineage>
        <taxon>Eukaryota</taxon>
        <taxon>Viridiplantae</taxon>
        <taxon>Streptophyta</taxon>
        <taxon>Embryophyta</taxon>
        <taxon>Tracheophyta</taxon>
        <taxon>Spermatophyta</taxon>
        <taxon>Magnoliopsida</taxon>
        <taxon>eudicotyledons</taxon>
        <taxon>Gunneridae</taxon>
        <taxon>Pentapetalae</taxon>
        <taxon>asterids</taxon>
        <taxon>campanulids</taxon>
        <taxon>Asterales</taxon>
        <taxon>Asteraceae</taxon>
        <taxon>Asteroideae</taxon>
        <taxon>Anthemideae</taxon>
        <taxon>Anthemidinae</taxon>
        <taxon>Tanacetum</taxon>
    </lineage>
</organism>
<feature type="transmembrane region" description="Helical" evidence="1">
    <location>
        <begin position="27"/>
        <end position="50"/>
    </location>
</feature>
<protein>
    <recommendedName>
        <fullName evidence="4">Secreted peptide</fullName>
    </recommendedName>
</protein>